<accession>A0ACC0KCS3</accession>
<sequence length="1222" mass="142547">MDEIKNMLRNMQEEMRQQKADMLDMKDDIKNTIINNINEKFQSLEIKNEFLEQKLEQQKKEIDKIERFTRRKNLLFFGVEERERCYQDLEEHVLDIINNNLNINCENNSIESVRRLGKKGGKIRPIVVSLLTMGLKIKILKNKKNLGTSPYYIKEDFPPEVMNKRKELQIELEKEREQGRRAIIKYDRLIILKPPGKQEEREKKDSKKRNLSESPESPGNSGISGNSENKKQPTKINKSNNMTNFLIKKPTLTYREDPSPQQKSQESSQLDQNPSEIHNLSTKNENLYFIATFNVRTLSTHTRLLELLDALENTKFDIIGLSEIRRLGNTIEEHKDIIFHYIGETPGLYGVGFLVKKHLKNNIESFTGLSERVALLKLNIDGFQISFIQVYAPTEAAHDDEIEHFYNTIDKALSLSGEKVVVMGDFNAKIGQPTSEDSPFMNIFGYGERNSRGERLIQFAHEKNLYIMNTFFRKKSKQRWTWRSPDGVTKNELDYILTNLYKNVQDVQIINVTFPSDHRFLRATLNLKTIKKSRTNYAKNTRSSLKSEDETTRYLEALHICLEDLTHQCEDDTVQKYYDKIICAIENSLKTALIPNTNTDTKCNVISERTRRLIHRRKELQQTKPKSRALKNELKALYKLISKYIRQDYKKHRKNTIIKYLNSSGSLKRAYKELRSHKTWIEGLRGSDKVSYSRKDILQIATMFYKALYNAPVHHESSNVTEQDYNVTPTEPVDELEIIREIKRLKPEKSPGPDRITNETIKIACTLLATPLAKLFNMIIDTSTTPRQWSESDIILLYKKGDPKDINNYRPISLLPSLYKLFSSVIEKRISNTLDSYQPIEQAGFRRGYSTVDHIHSVELLLEKYQEFQRPLYVAFIDYQKAFDTILHSSIWEAMKTQNVEAKYIKVLKYLYENSTSRVKLETTGPPIEIKRGVRQGDPLSPKIFIAVLESIISKLNWSTVGLNINGERISHLRFADDLVLLSENSGELEYMIDTLQKASRQKGLEMNFSKTKVMTNSTRNQISIDNVPLDYVDSYIYLGKQISFQKQSNDVEIERRIKGTWKKYWSLKEIFKSQMPMKIKKQVMDSCLLPSLTYACQTWKFTRRVKNKITSCQRSMERSMMKIRKIQKIRHSVIREVSGVIDALSYSQKLKWRWAGHVARMGDNRWTSRLTSWPGPAGTRKRGRPKTRWADDIVEIAGKLWMEKANDRDYWASLEEAFTLN</sequence>
<comment type="caution">
    <text evidence="1">The sequence shown here is derived from an EMBL/GenBank/DDBJ whole genome shotgun (WGS) entry which is preliminary data.</text>
</comment>
<gene>
    <name evidence="1" type="ORF">MSG28_012361</name>
</gene>
<organism evidence="1 2">
    <name type="scientific">Choristoneura fumiferana</name>
    <name type="common">Spruce budworm moth</name>
    <name type="synonym">Archips fumiferana</name>
    <dbReference type="NCBI Taxonomy" id="7141"/>
    <lineage>
        <taxon>Eukaryota</taxon>
        <taxon>Metazoa</taxon>
        <taxon>Ecdysozoa</taxon>
        <taxon>Arthropoda</taxon>
        <taxon>Hexapoda</taxon>
        <taxon>Insecta</taxon>
        <taxon>Pterygota</taxon>
        <taxon>Neoptera</taxon>
        <taxon>Endopterygota</taxon>
        <taxon>Lepidoptera</taxon>
        <taxon>Glossata</taxon>
        <taxon>Ditrysia</taxon>
        <taxon>Tortricoidea</taxon>
        <taxon>Tortricidae</taxon>
        <taxon>Tortricinae</taxon>
        <taxon>Choristoneura</taxon>
    </lineage>
</organism>
<dbReference type="Proteomes" id="UP001064048">
    <property type="component" value="Chromosome 21"/>
</dbReference>
<dbReference type="EMBL" id="CM046121">
    <property type="protein sequence ID" value="KAI8434269.1"/>
    <property type="molecule type" value="Genomic_DNA"/>
</dbReference>
<reference evidence="1 2" key="1">
    <citation type="journal article" date="2022" name="Genome Biol. Evol.">
        <title>The Spruce Budworm Genome: Reconstructing the Evolutionary History of Antifreeze Proteins.</title>
        <authorList>
            <person name="Beliveau C."/>
            <person name="Gagne P."/>
            <person name="Picq S."/>
            <person name="Vernygora O."/>
            <person name="Keeling C.I."/>
            <person name="Pinkney K."/>
            <person name="Doucet D."/>
            <person name="Wen F."/>
            <person name="Johnston J.S."/>
            <person name="Maaroufi H."/>
            <person name="Boyle B."/>
            <person name="Laroche J."/>
            <person name="Dewar K."/>
            <person name="Juretic N."/>
            <person name="Blackburn G."/>
            <person name="Nisole A."/>
            <person name="Brunet B."/>
            <person name="Brandao M."/>
            <person name="Lumley L."/>
            <person name="Duan J."/>
            <person name="Quan G."/>
            <person name="Lucarotti C.J."/>
            <person name="Roe A.D."/>
            <person name="Sperling F.A.H."/>
            <person name="Levesque R.C."/>
            <person name="Cusson M."/>
        </authorList>
    </citation>
    <scope>NUCLEOTIDE SEQUENCE [LARGE SCALE GENOMIC DNA]</scope>
    <source>
        <strain evidence="1">Glfc:IPQL:Cfum</strain>
    </source>
</reference>
<proteinExistence type="predicted"/>
<name>A0ACC0KCS3_CHOFU</name>
<evidence type="ECO:0000313" key="1">
    <source>
        <dbReference type="EMBL" id="KAI8434269.1"/>
    </source>
</evidence>
<keyword evidence="2" id="KW-1185">Reference proteome</keyword>
<protein>
    <submittedName>
        <fullName evidence="1">Uncharacterized protein</fullName>
    </submittedName>
</protein>
<evidence type="ECO:0000313" key="2">
    <source>
        <dbReference type="Proteomes" id="UP001064048"/>
    </source>
</evidence>